<evidence type="ECO:0000256" key="7">
    <source>
        <dbReference type="ARBA" id="ARBA00022967"/>
    </source>
</evidence>
<dbReference type="InterPro" id="IPR015856">
    <property type="entry name" value="ABC_transpr_CbiO/EcfA_su"/>
</dbReference>
<evidence type="ECO:0000256" key="3">
    <source>
        <dbReference type="ARBA" id="ARBA00022448"/>
    </source>
</evidence>
<dbReference type="Gene3D" id="3.40.50.300">
    <property type="entry name" value="P-loop containing nucleotide triphosphate hydrolases"/>
    <property type="match status" value="1"/>
</dbReference>
<dbReference type="PANTHER" id="PTHR43553">
    <property type="entry name" value="HEAVY METAL TRANSPORTER"/>
    <property type="match status" value="1"/>
</dbReference>
<keyword evidence="3 10" id="KW-0813">Transport</keyword>
<dbReference type="PROSITE" id="PS50893">
    <property type="entry name" value="ABC_TRANSPORTER_2"/>
    <property type="match status" value="1"/>
</dbReference>
<organism evidence="12 13">
    <name type="scientific">Methanochimaera problematica</name>
    <dbReference type="NCBI Taxonomy" id="2609417"/>
    <lineage>
        <taxon>Archaea</taxon>
        <taxon>Methanobacteriati</taxon>
        <taxon>Methanobacteriota</taxon>
        <taxon>Stenosarchaea group</taxon>
        <taxon>Methanomicrobia</taxon>
        <taxon>Methanomicrobiales</taxon>
        <taxon>Methanomicrobiaceae</taxon>
        <taxon>Methanochimaera</taxon>
    </lineage>
</organism>
<evidence type="ECO:0000256" key="1">
    <source>
        <dbReference type="ARBA" id="ARBA00004202"/>
    </source>
</evidence>
<evidence type="ECO:0000256" key="9">
    <source>
        <dbReference type="ARBA" id="ARBA00025157"/>
    </source>
</evidence>
<keyword evidence="8 10" id="KW-0472">Membrane</keyword>
<evidence type="ECO:0000256" key="10">
    <source>
        <dbReference type="RuleBase" id="RU364103"/>
    </source>
</evidence>
<evidence type="ECO:0000256" key="5">
    <source>
        <dbReference type="ARBA" id="ARBA00022741"/>
    </source>
</evidence>
<dbReference type="InterPro" id="IPR003593">
    <property type="entry name" value="AAA+_ATPase"/>
</dbReference>
<keyword evidence="5 10" id="KW-0547">Nucleotide-binding</keyword>
<dbReference type="Pfam" id="PF00005">
    <property type="entry name" value="ABC_tran"/>
    <property type="match status" value="1"/>
</dbReference>
<dbReference type="SUPFAM" id="SSF52540">
    <property type="entry name" value="P-loop containing nucleoside triphosphate hydrolases"/>
    <property type="match status" value="1"/>
</dbReference>
<comment type="similarity">
    <text evidence="2 10">Belongs to the ABC transporter superfamily.</text>
</comment>
<evidence type="ECO:0000256" key="8">
    <source>
        <dbReference type="ARBA" id="ARBA00023136"/>
    </source>
</evidence>
<dbReference type="GO" id="GO:0042626">
    <property type="term" value="F:ATPase-coupled transmembrane transporter activity"/>
    <property type="evidence" value="ECO:0007669"/>
    <property type="project" value="TreeGrafter"/>
</dbReference>
<evidence type="ECO:0000256" key="2">
    <source>
        <dbReference type="ARBA" id="ARBA00005417"/>
    </source>
</evidence>
<comment type="subcellular location">
    <subcellularLocation>
        <location evidence="1 10">Cell membrane</location>
        <topology evidence="1 10">Peripheral membrane protein</topology>
    </subcellularLocation>
</comment>
<comment type="function">
    <text evidence="9">Probably part of an ABC transporter complex. Responsible for energy coupling to the transport system.</text>
</comment>
<dbReference type="GO" id="GO:0016887">
    <property type="term" value="F:ATP hydrolysis activity"/>
    <property type="evidence" value="ECO:0007669"/>
    <property type="project" value="InterPro"/>
</dbReference>
<dbReference type="RefSeq" id="WP_317137408.1">
    <property type="nucleotide sequence ID" value="NZ_CP043875.1"/>
</dbReference>
<sequence>MSTILELKNIKYKYPNGPEALKGINFRIDKGEKIAIVGANGAGKSTLLLMLNGMLKPDSGDILFTGEIFRYDRKNLRELRRKVGFVFQNPDTQIIAPTVYQDVAFGPVNLGYSDDKVRSSVKEALSYVGMSGFERRPPHQLSGGEKKRVAMAGILAMNPDILVFDEPTSALDPAGSEDVMELLDEMHISGKTIIISTHDVELAYPWADRVVLMQGGRVLTEGTPDDVFHNKSLVKSAKLSIPVLLELYESLIERGMESSKRLPKSVLDFVHLLERDLYEDLKIKYGKIHLIDADNIEVGNISQYITKNRISSIGAMGSKAKLMAEIEKIELDFTYGVIDKCLLKAMNKKDSLIITNGGMIKRVNERVKCFNEESKRNVEIIEFKKE</sequence>
<protein>
    <recommendedName>
        <fullName evidence="10">ABC transporter ATP-binding protein</fullName>
    </recommendedName>
</protein>
<gene>
    <name evidence="12" type="ORF">F1737_03565</name>
</gene>
<dbReference type="PROSITE" id="PS00211">
    <property type="entry name" value="ABC_TRANSPORTER_1"/>
    <property type="match status" value="1"/>
</dbReference>
<dbReference type="FunFam" id="3.40.50.300:FF:000224">
    <property type="entry name" value="Energy-coupling factor transporter ATP-binding protein EcfA"/>
    <property type="match status" value="1"/>
</dbReference>
<feature type="domain" description="ABC transporter" evidence="11">
    <location>
        <begin position="5"/>
        <end position="240"/>
    </location>
</feature>
<dbReference type="GO" id="GO:0043190">
    <property type="term" value="C:ATP-binding cassette (ABC) transporter complex"/>
    <property type="evidence" value="ECO:0007669"/>
    <property type="project" value="TreeGrafter"/>
</dbReference>
<dbReference type="NCBIfam" id="TIGR01166">
    <property type="entry name" value="cbiO"/>
    <property type="match status" value="1"/>
</dbReference>
<reference evidence="12 13" key="1">
    <citation type="submission" date="2019-09" db="EMBL/GenBank/DDBJ databases">
        <title>The complete genome of Methanoplanus sp. FWC-SCC4.</title>
        <authorList>
            <person name="Chen S.-C."/>
            <person name="Zhou Y.-Z."/>
            <person name="Lai M.-C."/>
        </authorList>
    </citation>
    <scope>NUCLEOTIDE SEQUENCE [LARGE SCALE GENOMIC DNA]</scope>
    <source>
        <strain evidence="12 13">FWC-SCC4</strain>
    </source>
</reference>
<dbReference type="InterPro" id="IPR003439">
    <property type="entry name" value="ABC_transporter-like_ATP-bd"/>
</dbReference>
<evidence type="ECO:0000313" key="13">
    <source>
        <dbReference type="Proteomes" id="UP001301797"/>
    </source>
</evidence>
<accession>A0AA97I3F5</accession>
<proteinExistence type="inferred from homology"/>
<dbReference type="InterPro" id="IPR005876">
    <property type="entry name" value="Co_trans_ATP-bd"/>
</dbReference>
<dbReference type="CDD" id="cd03225">
    <property type="entry name" value="ABC_cobalt_CbiO_domain1"/>
    <property type="match status" value="1"/>
</dbReference>
<keyword evidence="13" id="KW-1185">Reference proteome</keyword>
<dbReference type="GO" id="GO:0005524">
    <property type="term" value="F:ATP binding"/>
    <property type="evidence" value="ECO:0007669"/>
    <property type="project" value="UniProtKB-UniRule"/>
</dbReference>
<evidence type="ECO:0000313" key="12">
    <source>
        <dbReference type="EMBL" id="WOF15836.1"/>
    </source>
</evidence>
<keyword evidence="6 10" id="KW-0067">ATP-binding</keyword>
<comment type="function">
    <text evidence="10">Part of an ABC transporter complex. Responsible for energy coupling to the transport system.</text>
</comment>
<dbReference type="InterPro" id="IPR027417">
    <property type="entry name" value="P-loop_NTPase"/>
</dbReference>
<dbReference type="InterPro" id="IPR017871">
    <property type="entry name" value="ABC_transporter-like_CS"/>
</dbReference>
<dbReference type="InterPro" id="IPR050095">
    <property type="entry name" value="ECF_ABC_transporter_ATP-bd"/>
</dbReference>
<dbReference type="AlphaFoldDB" id="A0AA97I3F5"/>
<dbReference type="KEGG" id="mefw:F1737_03565"/>
<dbReference type="GeneID" id="85229216"/>
<keyword evidence="7" id="KW-1278">Translocase</keyword>
<dbReference type="Proteomes" id="UP001301797">
    <property type="component" value="Chromosome"/>
</dbReference>
<evidence type="ECO:0000259" key="11">
    <source>
        <dbReference type="PROSITE" id="PS50893"/>
    </source>
</evidence>
<keyword evidence="4 10" id="KW-1003">Cell membrane</keyword>
<dbReference type="EMBL" id="CP043875">
    <property type="protein sequence ID" value="WOF15836.1"/>
    <property type="molecule type" value="Genomic_DNA"/>
</dbReference>
<name>A0AA97I3F5_9EURY</name>
<evidence type="ECO:0000256" key="6">
    <source>
        <dbReference type="ARBA" id="ARBA00022840"/>
    </source>
</evidence>
<dbReference type="GO" id="GO:0006824">
    <property type="term" value="P:cobalt ion transport"/>
    <property type="evidence" value="ECO:0007669"/>
    <property type="project" value="InterPro"/>
</dbReference>
<dbReference type="SMART" id="SM00382">
    <property type="entry name" value="AAA"/>
    <property type="match status" value="1"/>
</dbReference>
<dbReference type="PANTHER" id="PTHR43553:SF24">
    <property type="entry name" value="ENERGY-COUPLING FACTOR TRANSPORTER ATP-BINDING PROTEIN ECFA1"/>
    <property type="match status" value="1"/>
</dbReference>
<evidence type="ECO:0000256" key="4">
    <source>
        <dbReference type="ARBA" id="ARBA00022475"/>
    </source>
</evidence>